<gene>
    <name evidence="1" type="ORF">NEISICOT_03449</name>
</gene>
<sequence length="52" mass="6351">MRRQYDFYNLLIFIKLNNLSFHSDDDNGYCRQYLPVEIKLQLICPLKFPRVV</sequence>
<dbReference type="AlphaFoldDB" id="C6MA67"/>
<accession>C6MA67</accession>
<dbReference type="Proteomes" id="UP000005365">
    <property type="component" value="Unassembled WGS sequence"/>
</dbReference>
<keyword evidence="2" id="KW-1185">Reference proteome</keyword>
<name>C6MA67_NEISI</name>
<comment type="caution">
    <text evidence="1">The sequence shown here is derived from an EMBL/GenBank/DDBJ whole genome shotgun (WGS) entry which is preliminary data.</text>
</comment>
<evidence type="ECO:0000313" key="2">
    <source>
        <dbReference type="Proteomes" id="UP000005365"/>
    </source>
</evidence>
<protein>
    <submittedName>
        <fullName evidence="1">Uncharacterized protein</fullName>
    </submittedName>
</protein>
<organism evidence="1 2">
    <name type="scientific">Neisseria sicca ATCC 29256</name>
    <dbReference type="NCBI Taxonomy" id="547045"/>
    <lineage>
        <taxon>Bacteria</taxon>
        <taxon>Pseudomonadati</taxon>
        <taxon>Pseudomonadota</taxon>
        <taxon>Betaproteobacteria</taxon>
        <taxon>Neisseriales</taxon>
        <taxon>Neisseriaceae</taxon>
        <taxon>Neisseria</taxon>
    </lineage>
</organism>
<evidence type="ECO:0000313" key="1">
    <source>
        <dbReference type="EMBL" id="EET42811.1"/>
    </source>
</evidence>
<proteinExistence type="predicted"/>
<dbReference type="EMBL" id="ACKO02000035">
    <property type="protein sequence ID" value="EET42811.1"/>
    <property type="molecule type" value="Genomic_DNA"/>
</dbReference>
<reference evidence="1" key="1">
    <citation type="submission" date="2009-07" db="EMBL/GenBank/DDBJ databases">
        <authorList>
            <person name="Weinstock G."/>
            <person name="Sodergren E."/>
            <person name="Clifton S."/>
            <person name="Fulton L."/>
            <person name="Fulton B."/>
            <person name="Courtney L."/>
            <person name="Fronick C."/>
            <person name="Harrison M."/>
            <person name="Strong C."/>
            <person name="Farmer C."/>
            <person name="Delahaunty K."/>
            <person name="Markovic C."/>
            <person name="Hall O."/>
            <person name="Minx P."/>
            <person name="Tomlinson C."/>
            <person name="Mitreva M."/>
            <person name="Nelson J."/>
            <person name="Hou S."/>
            <person name="Wollam A."/>
            <person name="Pepin K.H."/>
            <person name="Johnson M."/>
            <person name="Bhonagiri V."/>
            <person name="Nash W.E."/>
            <person name="Warren W."/>
            <person name="Chinwalla A."/>
            <person name="Mardis E.R."/>
            <person name="Wilson R.K."/>
        </authorList>
    </citation>
    <scope>NUCLEOTIDE SEQUENCE [LARGE SCALE GENOMIC DNA]</scope>
    <source>
        <strain evidence="1">ATCC 29256</strain>
    </source>
</reference>